<organism evidence="2 3">
    <name type="scientific">Candidatus Falkowbacteria bacterium RIFCSPHIGHO2_02_FULL_45_15</name>
    <dbReference type="NCBI Taxonomy" id="1797987"/>
    <lineage>
        <taxon>Bacteria</taxon>
        <taxon>Candidatus Falkowiibacteriota</taxon>
    </lineage>
</organism>
<reference evidence="2 3" key="1">
    <citation type="journal article" date="2016" name="Nat. Commun.">
        <title>Thousands of microbial genomes shed light on interconnected biogeochemical processes in an aquifer system.</title>
        <authorList>
            <person name="Anantharaman K."/>
            <person name="Brown C.T."/>
            <person name="Hug L.A."/>
            <person name="Sharon I."/>
            <person name="Castelle C.J."/>
            <person name="Probst A.J."/>
            <person name="Thomas B.C."/>
            <person name="Singh A."/>
            <person name="Wilkins M.J."/>
            <person name="Karaoz U."/>
            <person name="Brodie E.L."/>
            <person name="Williams K.H."/>
            <person name="Hubbard S.S."/>
            <person name="Banfield J.F."/>
        </authorList>
    </citation>
    <scope>NUCLEOTIDE SEQUENCE [LARGE SCALE GENOMIC DNA]</scope>
</reference>
<dbReference type="EMBL" id="MFFU01000006">
    <property type="protein sequence ID" value="OGF19771.1"/>
    <property type="molecule type" value="Genomic_DNA"/>
</dbReference>
<gene>
    <name evidence="2" type="ORF">A3D54_03540</name>
</gene>
<dbReference type="Proteomes" id="UP000177691">
    <property type="component" value="Unassembled WGS sequence"/>
</dbReference>
<evidence type="ECO:0000313" key="2">
    <source>
        <dbReference type="EMBL" id="OGF19771.1"/>
    </source>
</evidence>
<feature type="compositionally biased region" description="Basic residues" evidence="1">
    <location>
        <begin position="18"/>
        <end position="27"/>
    </location>
</feature>
<comment type="caution">
    <text evidence="2">The sequence shown here is derived from an EMBL/GenBank/DDBJ whole genome shotgun (WGS) entry which is preliminary data.</text>
</comment>
<sequence>MGLCVLGSFLTFSAQGGRGKKKNKTAAKKFASPSEGAAEGSPSLKLWTRGVWGGNSAASERQNAAFGFSLKKVRLPAGRQGFRSAFGAKIKTLYKSVFILAPH</sequence>
<name>A0A1F5S0F2_9BACT</name>
<feature type="region of interest" description="Disordered" evidence="1">
    <location>
        <begin position="15"/>
        <end position="41"/>
    </location>
</feature>
<proteinExistence type="predicted"/>
<dbReference type="AlphaFoldDB" id="A0A1F5S0F2"/>
<accession>A0A1F5S0F2</accession>
<protein>
    <submittedName>
        <fullName evidence="2">Uncharacterized protein</fullName>
    </submittedName>
</protein>
<evidence type="ECO:0000313" key="3">
    <source>
        <dbReference type="Proteomes" id="UP000177691"/>
    </source>
</evidence>
<evidence type="ECO:0000256" key="1">
    <source>
        <dbReference type="SAM" id="MobiDB-lite"/>
    </source>
</evidence>